<dbReference type="EMBL" id="JBHSPA010000056">
    <property type="protein sequence ID" value="MFC5830658.1"/>
    <property type="molecule type" value="Genomic_DNA"/>
</dbReference>
<accession>A0ABW1D1V5</accession>
<dbReference type="PANTHER" id="PTHR42796">
    <property type="entry name" value="FUMARYLACETOACETATE HYDROLASE DOMAIN-CONTAINING PROTEIN 2A-RELATED"/>
    <property type="match status" value="1"/>
</dbReference>
<comment type="similarity">
    <text evidence="1">Belongs to the FAH family.</text>
</comment>
<reference evidence="5" key="1">
    <citation type="journal article" date="2019" name="Int. J. Syst. Evol. Microbiol.">
        <title>The Global Catalogue of Microorganisms (GCM) 10K type strain sequencing project: providing services to taxonomists for standard genome sequencing and annotation.</title>
        <authorList>
            <consortium name="The Broad Institute Genomics Platform"/>
            <consortium name="The Broad Institute Genome Sequencing Center for Infectious Disease"/>
            <person name="Wu L."/>
            <person name="Ma J."/>
        </authorList>
    </citation>
    <scope>NUCLEOTIDE SEQUENCE [LARGE SCALE GENOMIC DNA]</scope>
    <source>
        <strain evidence="5">CCUG 53903</strain>
    </source>
</reference>
<evidence type="ECO:0000259" key="3">
    <source>
        <dbReference type="Pfam" id="PF01557"/>
    </source>
</evidence>
<organism evidence="4 5">
    <name type="scientific">Nonomuraea insulae</name>
    <dbReference type="NCBI Taxonomy" id="1616787"/>
    <lineage>
        <taxon>Bacteria</taxon>
        <taxon>Bacillati</taxon>
        <taxon>Actinomycetota</taxon>
        <taxon>Actinomycetes</taxon>
        <taxon>Streptosporangiales</taxon>
        <taxon>Streptosporangiaceae</taxon>
        <taxon>Nonomuraea</taxon>
    </lineage>
</organism>
<dbReference type="Pfam" id="PF01557">
    <property type="entry name" value="FAA_hydrolase"/>
    <property type="match status" value="1"/>
</dbReference>
<dbReference type="InterPro" id="IPR051121">
    <property type="entry name" value="FAH"/>
</dbReference>
<comment type="caution">
    <text evidence="4">The sequence shown here is derived from an EMBL/GenBank/DDBJ whole genome shotgun (WGS) entry which is preliminary data.</text>
</comment>
<sequence length="266" mass="28788">MRIGRIAGGHLVADDGSGFRKLPYDIDLPAVMAGRPLDATEPVEDPDLIAPLIPGKILGIGLNYLDTIREMGLPKPTEPFLFAKFPSSVIGPGEPIRIDPELTRRVDWETELAIVIGRRASRVSPGEALEYVFGYTGANDVSARDLQASDGQWVRGKSLDTFCPLGPVIVTRDEIPDPQALRLRTWVNGEKVQDGTTRDMLFGIVELISYCSAHFTLVPGDVILTGTPHGCGDFMTPPRHLRPGDLVETEAEGIGRLANPVTAIAT</sequence>
<evidence type="ECO:0000256" key="1">
    <source>
        <dbReference type="ARBA" id="ARBA00010211"/>
    </source>
</evidence>
<dbReference type="RefSeq" id="WP_379520142.1">
    <property type="nucleotide sequence ID" value="NZ_JBHSPA010000056.1"/>
</dbReference>
<evidence type="ECO:0000256" key="2">
    <source>
        <dbReference type="ARBA" id="ARBA00022723"/>
    </source>
</evidence>
<evidence type="ECO:0000313" key="4">
    <source>
        <dbReference type="EMBL" id="MFC5830658.1"/>
    </source>
</evidence>
<feature type="domain" description="Fumarylacetoacetase-like C-terminal" evidence="3">
    <location>
        <begin position="56"/>
        <end position="261"/>
    </location>
</feature>
<dbReference type="InterPro" id="IPR036663">
    <property type="entry name" value="Fumarylacetoacetase_C_sf"/>
</dbReference>
<dbReference type="SUPFAM" id="SSF56529">
    <property type="entry name" value="FAH"/>
    <property type="match status" value="1"/>
</dbReference>
<keyword evidence="4" id="KW-0378">Hydrolase</keyword>
<name>A0ABW1D1V5_9ACTN</name>
<dbReference type="Gene3D" id="3.90.850.10">
    <property type="entry name" value="Fumarylacetoacetase-like, C-terminal domain"/>
    <property type="match status" value="1"/>
</dbReference>
<dbReference type="InterPro" id="IPR011234">
    <property type="entry name" value="Fumarylacetoacetase-like_C"/>
</dbReference>
<proteinExistence type="inferred from homology"/>
<dbReference type="Proteomes" id="UP001596058">
    <property type="component" value="Unassembled WGS sequence"/>
</dbReference>
<dbReference type="PANTHER" id="PTHR42796:SF4">
    <property type="entry name" value="FUMARYLACETOACETATE HYDROLASE DOMAIN-CONTAINING PROTEIN 2A"/>
    <property type="match status" value="1"/>
</dbReference>
<dbReference type="GO" id="GO:0016787">
    <property type="term" value="F:hydrolase activity"/>
    <property type="evidence" value="ECO:0007669"/>
    <property type="project" value="UniProtKB-KW"/>
</dbReference>
<protein>
    <submittedName>
        <fullName evidence="4">Fumarylacetoacetate hydrolase family protein</fullName>
    </submittedName>
</protein>
<gene>
    <name evidence="4" type="ORF">ACFPZ3_42975</name>
</gene>
<keyword evidence="5" id="KW-1185">Reference proteome</keyword>
<evidence type="ECO:0000313" key="5">
    <source>
        <dbReference type="Proteomes" id="UP001596058"/>
    </source>
</evidence>
<keyword evidence="2" id="KW-0479">Metal-binding</keyword>